<protein>
    <submittedName>
        <fullName evidence="2">Uncharacterized protein</fullName>
    </submittedName>
</protein>
<gene>
    <name evidence="2" type="ORF">PDEL1432_LOCUS30</name>
</gene>
<dbReference type="EMBL" id="HBFL01000038">
    <property type="protein sequence ID" value="CAD8759991.1"/>
    <property type="molecule type" value="Transcribed_RNA"/>
</dbReference>
<name>A0A7S0UEG9_9STRA</name>
<accession>A0A7S0UEG9</accession>
<feature type="region of interest" description="Disordered" evidence="1">
    <location>
        <begin position="199"/>
        <end position="231"/>
    </location>
</feature>
<dbReference type="AlphaFoldDB" id="A0A7S0UEG9"/>
<sequence length="231" mass="26538">MGRQPIGRTVDSRARLLNSLGIFQEQQQRDEGKCIGRSALSRMDGRDVSPPTVSRDLKKISRHSRSQSDIPVRSTLHNTVAFQTSLNDESVIRPLNHNRSSRQRRSSFSDKDKDNNTSSVRFNTVVSGVKIPSRNQYSRRIKQTLWRDRYELSEMVERNTTEFHAENYDWKQVVLDDEMYVDATSGERVHPCHVEASYYEDEEDNYDDGLGDAPGFAPLSRSDSIVEEKPL</sequence>
<feature type="compositionally biased region" description="Acidic residues" evidence="1">
    <location>
        <begin position="199"/>
        <end position="210"/>
    </location>
</feature>
<proteinExistence type="predicted"/>
<organism evidence="2">
    <name type="scientific">Pseudo-nitzschia delicatissima</name>
    <dbReference type="NCBI Taxonomy" id="44447"/>
    <lineage>
        <taxon>Eukaryota</taxon>
        <taxon>Sar</taxon>
        <taxon>Stramenopiles</taxon>
        <taxon>Ochrophyta</taxon>
        <taxon>Bacillariophyta</taxon>
        <taxon>Bacillariophyceae</taxon>
        <taxon>Bacillariophycidae</taxon>
        <taxon>Bacillariales</taxon>
        <taxon>Bacillariaceae</taxon>
        <taxon>Pseudo-nitzschia</taxon>
    </lineage>
</organism>
<evidence type="ECO:0000256" key="1">
    <source>
        <dbReference type="SAM" id="MobiDB-lite"/>
    </source>
</evidence>
<feature type="region of interest" description="Disordered" evidence="1">
    <location>
        <begin position="27"/>
        <end position="72"/>
    </location>
</feature>
<reference evidence="2" key="1">
    <citation type="submission" date="2021-01" db="EMBL/GenBank/DDBJ databases">
        <authorList>
            <person name="Corre E."/>
            <person name="Pelletier E."/>
            <person name="Niang G."/>
            <person name="Scheremetjew M."/>
            <person name="Finn R."/>
            <person name="Kale V."/>
            <person name="Holt S."/>
            <person name="Cochrane G."/>
            <person name="Meng A."/>
            <person name="Brown T."/>
            <person name="Cohen L."/>
        </authorList>
    </citation>
    <scope>NUCLEOTIDE SEQUENCE</scope>
    <source>
        <strain evidence="2">UNC1205</strain>
    </source>
</reference>
<feature type="region of interest" description="Disordered" evidence="1">
    <location>
        <begin position="91"/>
        <end position="121"/>
    </location>
</feature>
<evidence type="ECO:0000313" key="2">
    <source>
        <dbReference type="EMBL" id="CAD8759991.1"/>
    </source>
</evidence>